<feature type="transmembrane region" description="Helical" evidence="10">
    <location>
        <begin position="106"/>
        <end position="125"/>
    </location>
</feature>
<accession>A0AAU8FU60</accession>
<gene>
    <name evidence="11" type="primary">pnuC</name>
    <name evidence="11" type="ORF">ABV298_14485</name>
</gene>
<name>A0AAU8FU60_9BACT</name>
<feature type="transmembrane region" description="Helical" evidence="10">
    <location>
        <begin position="44"/>
        <end position="63"/>
    </location>
</feature>
<dbReference type="PANTHER" id="PTHR36122:SF2">
    <property type="entry name" value="NICOTINAMIDE RIBOSIDE TRANSPORTER PNUC"/>
    <property type="match status" value="1"/>
</dbReference>
<evidence type="ECO:0000256" key="9">
    <source>
        <dbReference type="ARBA" id="ARBA00023136"/>
    </source>
</evidence>
<evidence type="ECO:0000256" key="2">
    <source>
        <dbReference type="ARBA" id="ARBA00004651"/>
    </source>
</evidence>
<feature type="transmembrane region" description="Helical" evidence="10">
    <location>
        <begin position="12"/>
        <end position="37"/>
    </location>
</feature>
<feature type="transmembrane region" description="Helical" evidence="10">
    <location>
        <begin position="181"/>
        <end position="198"/>
    </location>
</feature>
<evidence type="ECO:0000256" key="5">
    <source>
        <dbReference type="ARBA" id="ARBA00022448"/>
    </source>
</evidence>
<dbReference type="PANTHER" id="PTHR36122">
    <property type="entry name" value="NICOTINAMIDE RIBOSIDE TRANSPORTER PNUC"/>
    <property type="match status" value="1"/>
</dbReference>
<reference evidence="11" key="1">
    <citation type="submission" date="2024-06" db="EMBL/GenBank/DDBJ databases">
        <title>Sequencing and assembly of the genome of Dyadobacter sp. strain 676, a symbiont of Cyamopsis tetragonoloba.</title>
        <authorList>
            <person name="Guro P."/>
            <person name="Sazanova A."/>
            <person name="Kuznetsova I."/>
            <person name="Belimov A."/>
            <person name="Safronova V."/>
        </authorList>
    </citation>
    <scope>NUCLEOTIDE SEQUENCE</scope>
    <source>
        <strain evidence="11">676</strain>
    </source>
</reference>
<comment type="function">
    <text evidence="1">Required for nicotinamide riboside transport across the inner membrane.</text>
</comment>
<keyword evidence="9 10" id="KW-0472">Membrane</keyword>
<evidence type="ECO:0000256" key="1">
    <source>
        <dbReference type="ARBA" id="ARBA00002672"/>
    </source>
</evidence>
<dbReference type="EMBL" id="CP159289">
    <property type="protein sequence ID" value="XCH27525.1"/>
    <property type="molecule type" value="Genomic_DNA"/>
</dbReference>
<keyword evidence="6" id="KW-1003">Cell membrane</keyword>
<dbReference type="InterPro" id="IPR006419">
    <property type="entry name" value="NMN_transpt_PnuC"/>
</dbReference>
<keyword evidence="7 10" id="KW-0812">Transmembrane</keyword>
<comment type="subcellular location">
    <subcellularLocation>
        <location evidence="2">Cell membrane</location>
        <topology evidence="2">Multi-pass membrane protein</topology>
    </subcellularLocation>
</comment>
<evidence type="ECO:0000256" key="4">
    <source>
        <dbReference type="ARBA" id="ARBA00017522"/>
    </source>
</evidence>
<evidence type="ECO:0000256" key="10">
    <source>
        <dbReference type="SAM" id="Phobius"/>
    </source>
</evidence>
<dbReference type="Pfam" id="PF04973">
    <property type="entry name" value="NMN_transporter"/>
    <property type="match status" value="1"/>
</dbReference>
<evidence type="ECO:0000256" key="7">
    <source>
        <dbReference type="ARBA" id="ARBA00022692"/>
    </source>
</evidence>
<protein>
    <recommendedName>
        <fullName evidence="4">Nicotinamide riboside transporter PnuC</fullName>
    </recommendedName>
</protein>
<dbReference type="NCBIfam" id="TIGR01528">
    <property type="entry name" value="NMN_trans_PnuC"/>
    <property type="match status" value="1"/>
</dbReference>
<dbReference type="GO" id="GO:0005886">
    <property type="term" value="C:plasma membrane"/>
    <property type="evidence" value="ECO:0007669"/>
    <property type="project" value="UniProtKB-SubCell"/>
</dbReference>
<evidence type="ECO:0000256" key="3">
    <source>
        <dbReference type="ARBA" id="ARBA00006669"/>
    </source>
</evidence>
<organism evidence="11">
    <name type="scientific">Dyadobacter sp. 676</name>
    <dbReference type="NCBI Taxonomy" id="3088362"/>
    <lineage>
        <taxon>Bacteria</taxon>
        <taxon>Pseudomonadati</taxon>
        <taxon>Bacteroidota</taxon>
        <taxon>Cytophagia</taxon>
        <taxon>Cytophagales</taxon>
        <taxon>Spirosomataceae</taxon>
        <taxon>Dyadobacter</taxon>
    </lineage>
</organism>
<keyword evidence="8 10" id="KW-1133">Transmembrane helix</keyword>
<evidence type="ECO:0000313" key="11">
    <source>
        <dbReference type="EMBL" id="XCH27525.1"/>
    </source>
</evidence>
<sequence length="210" mass="24063">MNSLMTDWLNQPLSLAGLATTMLEILGFVTGAICVYLNTRQNVLGWFFGIVNAVLYGVVFWQVRLYADMGLQGYYFLTSIYGWWIWKFGGQNHDGVHVTRTPAKLYPVFGSIFIAVTLSWGFLLGRFTDASLTYADSALTIASLIGQWMMARKYLENWIVWIVADTAYVVMYFYKDLHLTAILYAVFLVLAVMGYVQWRRDVVRHSQGWS</sequence>
<dbReference type="GO" id="GO:0034257">
    <property type="term" value="F:nicotinamide riboside transmembrane transporter activity"/>
    <property type="evidence" value="ECO:0007669"/>
    <property type="project" value="InterPro"/>
</dbReference>
<evidence type="ECO:0000256" key="6">
    <source>
        <dbReference type="ARBA" id="ARBA00022475"/>
    </source>
</evidence>
<dbReference type="RefSeq" id="WP_353722777.1">
    <property type="nucleotide sequence ID" value="NZ_CP159289.1"/>
</dbReference>
<evidence type="ECO:0000256" key="8">
    <source>
        <dbReference type="ARBA" id="ARBA00022989"/>
    </source>
</evidence>
<keyword evidence="5" id="KW-0813">Transport</keyword>
<dbReference type="AlphaFoldDB" id="A0AAU8FU60"/>
<feature type="transmembrane region" description="Helical" evidence="10">
    <location>
        <begin position="158"/>
        <end position="175"/>
    </location>
</feature>
<proteinExistence type="inferred from homology"/>
<comment type="similarity">
    <text evidence="3">Belongs to the nicotinamide ribonucleoside (NR) uptake permease (TC 4.B.1) family.</text>
</comment>